<keyword evidence="3" id="KW-1185">Reference proteome</keyword>
<feature type="non-terminal residue" evidence="2">
    <location>
        <position position="381"/>
    </location>
</feature>
<evidence type="ECO:0000313" key="3">
    <source>
        <dbReference type="Proteomes" id="UP001212841"/>
    </source>
</evidence>
<sequence>MSGLNLLSHPSPSSDTRRRVAPESYPQPQDPHRPRQSIRLEGPPRPYDPNASKLLPAQSAPHLTHNLFDRDRGSGSRLDITSQRRDGGGSTSSNSQSLFGSGNSRERVTLNPDGRSSGSLRDGQTPISSKEVISHSTSSKRGTSLLDAPTGPGNRKSLLDTPPKIQRRESAPDSSKMAVPDFFNMSSGGGGRRWGSVSPQDGSPQISKISLNQPDPPYGSGRFLRASQSSLEGRSPNHSTTAFREVEQTSPTSPDPTPTLPNQPDQTTPPLPNPHLLPTQKSETSSLDSDPFATHSPRTGIISPTFSSERLDELHALQPLPHRFLNPLAHKSPQMYMNAEDFDILATRLDQISIFSNESLDMPEGLTPLSGTGGESKKLEG</sequence>
<dbReference type="Proteomes" id="UP001212841">
    <property type="component" value="Unassembled WGS sequence"/>
</dbReference>
<evidence type="ECO:0000313" key="2">
    <source>
        <dbReference type="EMBL" id="KAJ3038458.1"/>
    </source>
</evidence>
<reference evidence="2" key="1">
    <citation type="submission" date="2020-05" db="EMBL/GenBank/DDBJ databases">
        <title>Phylogenomic resolution of chytrid fungi.</title>
        <authorList>
            <person name="Stajich J.E."/>
            <person name="Amses K."/>
            <person name="Simmons R."/>
            <person name="Seto K."/>
            <person name="Myers J."/>
            <person name="Bonds A."/>
            <person name="Quandt C.A."/>
            <person name="Barry K."/>
            <person name="Liu P."/>
            <person name="Grigoriev I."/>
            <person name="Longcore J.E."/>
            <person name="James T.Y."/>
        </authorList>
    </citation>
    <scope>NUCLEOTIDE SEQUENCE</scope>
    <source>
        <strain evidence="2">JEL0318</strain>
    </source>
</reference>
<evidence type="ECO:0000256" key="1">
    <source>
        <dbReference type="SAM" id="MobiDB-lite"/>
    </source>
</evidence>
<feature type="compositionally biased region" description="Polar residues" evidence="1">
    <location>
        <begin position="91"/>
        <end position="103"/>
    </location>
</feature>
<organism evidence="2 3">
    <name type="scientific">Rhizophlyctis rosea</name>
    <dbReference type="NCBI Taxonomy" id="64517"/>
    <lineage>
        <taxon>Eukaryota</taxon>
        <taxon>Fungi</taxon>
        <taxon>Fungi incertae sedis</taxon>
        <taxon>Chytridiomycota</taxon>
        <taxon>Chytridiomycota incertae sedis</taxon>
        <taxon>Chytridiomycetes</taxon>
        <taxon>Rhizophlyctidales</taxon>
        <taxon>Rhizophlyctidaceae</taxon>
        <taxon>Rhizophlyctis</taxon>
    </lineage>
</organism>
<dbReference type="AlphaFoldDB" id="A0AAD5S553"/>
<name>A0AAD5S553_9FUNG</name>
<feature type="region of interest" description="Disordered" evidence="1">
    <location>
        <begin position="1"/>
        <end position="301"/>
    </location>
</feature>
<accession>A0AAD5S553</accession>
<protein>
    <submittedName>
        <fullName evidence="2">Uncharacterized protein</fullName>
    </submittedName>
</protein>
<feature type="compositionally biased region" description="Polar residues" evidence="1">
    <location>
        <begin position="226"/>
        <end position="242"/>
    </location>
</feature>
<feature type="compositionally biased region" description="Pro residues" evidence="1">
    <location>
        <begin position="253"/>
        <end position="275"/>
    </location>
</feature>
<gene>
    <name evidence="2" type="ORF">HK097_003159</name>
</gene>
<dbReference type="EMBL" id="JADGJD010001728">
    <property type="protein sequence ID" value="KAJ3038458.1"/>
    <property type="molecule type" value="Genomic_DNA"/>
</dbReference>
<proteinExistence type="predicted"/>
<feature type="region of interest" description="Disordered" evidence="1">
    <location>
        <begin position="360"/>
        <end position="381"/>
    </location>
</feature>
<comment type="caution">
    <text evidence="2">The sequence shown here is derived from an EMBL/GenBank/DDBJ whole genome shotgun (WGS) entry which is preliminary data.</text>
</comment>
<feature type="compositionally biased region" description="Polar residues" evidence="1">
    <location>
        <begin position="199"/>
        <end position="213"/>
    </location>
</feature>